<dbReference type="OrthoDB" id="880459at2"/>
<dbReference type="Gene3D" id="2.40.128.270">
    <property type="match status" value="2"/>
</dbReference>
<dbReference type="PANTHER" id="PTHR35535">
    <property type="entry name" value="HEAT SHOCK PROTEIN HSLJ"/>
    <property type="match status" value="1"/>
</dbReference>
<accession>A0A2D0NFN2</accession>
<feature type="chain" id="PRO_5012835986" description="DUF306 domain-containing protein" evidence="1">
    <location>
        <begin position="23"/>
        <end position="272"/>
    </location>
</feature>
<evidence type="ECO:0000313" key="3">
    <source>
        <dbReference type="EMBL" id="PHN06979.1"/>
    </source>
</evidence>
<evidence type="ECO:0000256" key="1">
    <source>
        <dbReference type="SAM" id="SignalP"/>
    </source>
</evidence>
<dbReference type="PANTHER" id="PTHR35535:SF2">
    <property type="entry name" value="DUF306 DOMAIN-CONTAINING PROTEIN"/>
    <property type="match status" value="1"/>
</dbReference>
<name>A0A2D0NFN2_FLAN2</name>
<dbReference type="AlphaFoldDB" id="A0A2D0NFN2"/>
<dbReference type="PROSITE" id="PS51257">
    <property type="entry name" value="PROKAR_LIPOPROTEIN"/>
    <property type="match status" value="1"/>
</dbReference>
<dbReference type="InterPro" id="IPR053147">
    <property type="entry name" value="Hsp_HslJ-like"/>
</dbReference>
<dbReference type="Proteomes" id="UP000223913">
    <property type="component" value="Unassembled WGS sequence"/>
</dbReference>
<keyword evidence="4" id="KW-1185">Reference proteome</keyword>
<dbReference type="InterPro" id="IPR038670">
    <property type="entry name" value="HslJ-like_sf"/>
</dbReference>
<sequence>MHKLIFIALVLLILSGCGPERPADTVPPAENDVEHLDTASTIAGVWILDQVNDTLFDMTEVYGFTSPQPQLQLSPASNKIGGHSGCNGFGGTAYFEADKIVVPEPVVATQMGCGGNVWENDFFDRLMQIKAYTLNGDTLQIYGNGDNSMLFLRKKLHPLEMNYWELTRVNDTLFDIKKVYQSPNEPQPTIRFDLEKKQLGGWNGCNAFGLDIELKDTYYTSGELFSDARGCYPGWSEKFHRILKDNKKYSIKNDVLLLESRGGETLEFRKVE</sequence>
<proteinExistence type="predicted"/>
<evidence type="ECO:0000313" key="4">
    <source>
        <dbReference type="Proteomes" id="UP000223913"/>
    </source>
</evidence>
<feature type="signal peptide" evidence="1">
    <location>
        <begin position="1"/>
        <end position="22"/>
    </location>
</feature>
<protein>
    <recommendedName>
        <fullName evidence="2">DUF306 domain-containing protein</fullName>
    </recommendedName>
</protein>
<gene>
    <name evidence="3" type="ORF">CRP01_08440</name>
</gene>
<comment type="caution">
    <text evidence="3">The sequence shown here is derived from an EMBL/GenBank/DDBJ whole genome shotgun (WGS) entry which is preliminary data.</text>
</comment>
<dbReference type="Pfam" id="PF03724">
    <property type="entry name" value="META"/>
    <property type="match status" value="2"/>
</dbReference>
<dbReference type="InterPro" id="IPR005184">
    <property type="entry name" value="DUF306_Meta_HslJ"/>
</dbReference>
<dbReference type="RefSeq" id="WP_099149587.1">
    <property type="nucleotide sequence ID" value="NZ_PDUD01000012.1"/>
</dbReference>
<feature type="domain" description="DUF306" evidence="2">
    <location>
        <begin position="159"/>
        <end position="268"/>
    </location>
</feature>
<reference evidence="3 4" key="1">
    <citation type="submission" date="2017-10" db="EMBL/GenBank/DDBJ databases">
        <title>The draft genome sequence of Lewinella nigricans NBRC 102662.</title>
        <authorList>
            <person name="Wang K."/>
        </authorList>
    </citation>
    <scope>NUCLEOTIDE SEQUENCE [LARGE SCALE GENOMIC DNA]</scope>
    <source>
        <strain evidence="3 4">NBRC 102662</strain>
    </source>
</reference>
<feature type="domain" description="DUF306" evidence="2">
    <location>
        <begin position="63"/>
        <end position="150"/>
    </location>
</feature>
<dbReference type="EMBL" id="PDUD01000012">
    <property type="protein sequence ID" value="PHN06979.1"/>
    <property type="molecule type" value="Genomic_DNA"/>
</dbReference>
<organism evidence="3 4">
    <name type="scientific">Flavilitoribacter nigricans (strain ATCC 23147 / DSM 23189 / NBRC 102662 / NCIMB 1420 / SS-2)</name>
    <name type="common">Lewinella nigricans</name>
    <dbReference type="NCBI Taxonomy" id="1122177"/>
    <lineage>
        <taxon>Bacteria</taxon>
        <taxon>Pseudomonadati</taxon>
        <taxon>Bacteroidota</taxon>
        <taxon>Saprospiria</taxon>
        <taxon>Saprospirales</taxon>
        <taxon>Lewinellaceae</taxon>
        <taxon>Flavilitoribacter</taxon>
    </lineage>
</organism>
<keyword evidence="1" id="KW-0732">Signal</keyword>
<evidence type="ECO:0000259" key="2">
    <source>
        <dbReference type="Pfam" id="PF03724"/>
    </source>
</evidence>